<dbReference type="GO" id="GO:0043021">
    <property type="term" value="F:ribonucleoprotein complex binding"/>
    <property type="evidence" value="ECO:0007669"/>
    <property type="project" value="UniProtKB-UniRule"/>
</dbReference>
<dbReference type="PANTHER" id="PTHR17605">
    <property type="entry name" value="RIBOSOME BIOGENESIS PROTEIN BOP1 BLOCK OF PROLIFERATION 1 PROTEIN"/>
    <property type="match status" value="1"/>
</dbReference>
<dbReference type="InterPro" id="IPR036322">
    <property type="entry name" value="WD40_repeat_dom_sf"/>
</dbReference>
<feature type="region of interest" description="Disordered" evidence="8">
    <location>
        <begin position="1"/>
        <end position="158"/>
    </location>
</feature>
<dbReference type="InterPro" id="IPR019775">
    <property type="entry name" value="WD40_repeat_CS"/>
</dbReference>
<accession>A0A1Y1WEL5</accession>
<dbReference type="Gene3D" id="2.130.10.10">
    <property type="entry name" value="YVTN repeat-like/Quinoprotein amine dehydrogenase"/>
    <property type="match status" value="1"/>
</dbReference>
<evidence type="ECO:0000313" key="10">
    <source>
        <dbReference type="EMBL" id="ORX71957.1"/>
    </source>
</evidence>
<dbReference type="InterPro" id="IPR028598">
    <property type="entry name" value="BOP1/Erb1"/>
</dbReference>
<dbReference type="OrthoDB" id="5571054at2759"/>
<dbReference type="GO" id="GO:0000466">
    <property type="term" value="P:maturation of 5.8S rRNA from tricistronic rRNA transcript (SSU-rRNA, 5.8S rRNA, LSU-rRNA)"/>
    <property type="evidence" value="ECO:0007669"/>
    <property type="project" value="UniProtKB-UniRule"/>
</dbReference>
<dbReference type="Pfam" id="PF08145">
    <property type="entry name" value="BOP1NT"/>
    <property type="match status" value="1"/>
</dbReference>
<feature type="repeat" description="WD" evidence="7">
    <location>
        <begin position="694"/>
        <end position="725"/>
    </location>
</feature>
<keyword evidence="4" id="KW-0677">Repeat</keyword>
<feature type="compositionally biased region" description="Acidic residues" evidence="8">
    <location>
        <begin position="37"/>
        <end position="56"/>
    </location>
</feature>
<dbReference type="PROSITE" id="PS50294">
    <property type="entry name" value="WD_REPEATS_REGION"/>
    <property type="match status" value="2"/>
</dbReference>
<protein>
    <recommendedName>
        <fullName evidence="6">Ribosome biogenesis protein ERB1</fullName>
    </recommendedName>
    <alternativeName>
        <fullName evidence="6">Eukaryotic ribosome biogenesis protein 1</fullName>
    </alternativeName>
</protein>
<dbReference type="PROSITE" id="PS00678">
    <property type="entry name" value="WD_REPEATS_1"/>
    <property type="match status" value="1"/>
</dbReference>
<dbReference type="GO" id="GO:0005654">
    <property type="term" value="C:nucleoplasm"/>
    <property type="evidence" value="ECO:0007669"/>
    <property type="project" value="UniProtKB-SubCell"/>
</dbReference>
<dbReference type="AlphaFoldDB" id="A0A1Y1WEL5"/>
<comment type="subunit">
    <text evidence="6">Component of the NOP7 complex, composed of ERB1, NOP7 and YTM1. Within the NOP7 complex ERB1 appears to interact directly with NOP7 and YTM1. The NOP7 complex also associates with the 66S pre-ribosome.</text>
</comment>
<dbReference type="FunFam" id="2.130.10.10:FF:000061">
    <property type="entry name" value="Ribosome biogenesis protein BOP1 homolog"/>
    <property type="match status" value="1"/>
</dbReference>
<comment type="subcellular location">
    <subcellularLocation>
        <location evidence="6">Nucleus</location>
        <location evidence="6">Nucleolus</location>
    </subcellularLocation>
    <subcellularLocation>
        <location evidence="6">Nucleus</location>
        <location evidence="6">Nucleoplasm</location>
    </subcellularLocation>
</comment>
<keyword evidence="2 6" id="KW-0698">rRNA processing</keyword>
<dbReference type="PANTHER" id="PTHR17605:SF0">
    <property type="entry name" value="RIBOSOME BIOGENESIS PROTEIN BOP1"/>
    <property type="match status" value="1"/>
</dbReference>
<evidence type="ECO:0000313" key="11">
    <source>
        <dbReference type="Proteomes" id="UP000193922"/>
    </source>
</evidence>
<keyword evidence="11" id="KW-1185">Reference proteome</keyword>
<sequence>MAPAKSKAGNSKKRTASNRAAREPEVRFPKNSNIEVPSDEEVDSDLEEDVEEGDFDEMLKMMAEEQGIDSGEEGGEVEDDYIAGDSLDEEDQEEEDGDEDVSDSDIEGDSEDASDDEDDDLLLAPSASRSTDDLATAVDSNSEGEGEGEGEDKQLTIRDFGDDLEAWKEYRKTLPTIEAGYASDSSTEEPSNTIGNVPIEWYEDYPHIGYDIDGKRILRPATSDELDKFLENQDNPDVFRTGRDEVNQQNVKLTDEEIDIIRRIQGGSIPDADFNQYEDTVEWFTSKTMQTPVTGAPVSKRGFVRSKSCRLIRQGKITPGKPKQEKPRFYDVWENADEESADAQSSRRPLRLAAPRLALPSHEESYHPPPEYLPTDKEREAWLEQDPDSRKRNFLPQDFQNLRSVPGYQKFLHERFQRCLDLYMAPRMIKKTSQLNAEELMPKLPDPRDLRPFPAAEALVYTGHTGRVRSISIDPTGLWLLSGSDDGTVRLWEIVTGRCAQIWDLKDVIHTVAWCPNPEVGSRVVVIVPTELCSDQKLLVTEEFEEEDAASLPVSWDMPPSSEQSQGIYISVVFHKAVKSLAWHKRGDYWATVTAEEGGASVLIHQMTKHKSQRPFRKLKGAVQTVKFHPNTALRYVRIYNLMQQALVKTLQPGVKWISSVDVHPQGDNVIVGSYDKKLAWFDMDLSVKPYRSIRYHKQAIRQVSYSRKYPLFATASDDGSLQVYHGMVYQDLNMNPLIVPLKILRGHEIRNSLGVLDCLFHPIQPWLLSAGADGTIRLWT</sequence>
<keyword evidence="3 7" id="KW-0853">WD repeat</keyword>
<dbReference type="Pfam" id="PF00400">
    <property type="entry name" value="WD40"/>
    <property type="match status" value="4"/>
</dbReference>
<evidence type="ECO:0000256" key="6">
    <source>
        <dbReference type="HAMAP-Rule" id="MF_03027"/>
    </source>
</evidence>
<keyword evidence="1 6" id="KW-0690">Ribosome biogenesis</keyword>
<evidence type="ECO:0000256" key="7">
    <source>
        <dbReference type="PROSITE-ProRule" id="PRU00221"/>
    </source>
</evidence>
<evidence type="ECO:0000256" key="3">
    <source>
        <dbReference type="ARBA" id="ARBA00022574"/>
    </source>
</evidence>
<evidence type="ECO:0000256" key="4">
    <source>
        <dbReference type="ARBA" id="ARBA00022737"/>
    </source>
</evidence>
<evidence type="ECO:0000256" key="8">
    <source>
        <dbReference type="SAM" id="MobiDB-lite"/>
    </source>
</evidence>
<evidence type="ECO:0000256" key="1">
    <source>
        <dbReference type="ARBA" id="ARBA00022517"/>
    </source>
</evidence>
<evidence type="ECO:0000259" key="9">
    <source>
        <dbReference type="SMART" id="SM01035"/>
    </source>
</evidence>
<proteinExistence type="inferred from homology"/>
<feature type="compositionally biased region" description="Acidic residues" evidence="8">
    <location>
        <begin position="66"/>
        <end position="121"/>
    </location>
</feature>
<dbReference type="SUPFAM" id="SSF50978">
    <property type="entry name" value="WD40 repeat-like"/>
    <property type="match status" value="1"/>
</dbReference>
<dbReference type="GO" id="GO:0070545">
    <property type="term" value="C:PeBoW complex"/>
    <property type="evidence" value="ECO:0007669"/>
    <property type="project" value="TreeGrafter"/>
</dbReference>
<dbReference type="InterPro" id="IPR012953">
    <property type="entry name" value="BOP1_N_dom"/>
</dbReference>
<dbReference type="SMART" id="SM00320">
    <property type="entry name" value="WD40"/>
    <property type="match status" value="4"/>
</dbReference>
<dbReference type="GO" id="GO:0030687">
    <property type="term" value="C:preribosome, large subunit precursor"/>
    <property type="evidence" value="ECO:0007669"/>
    <property type="project" value="UniProtKB-UniRule"/>
</dbReference>
<name>A0A1Y1WEL5_9FUNG</name>
<feature type="domain" description="BOP1 N-terminal" evidence="9">
    <location>
        <begin position="202"/>
        <end position="454"/>
    </location>
</feature>
<dbReference type="InterPro" id="IPR015943">
    <property type="entry name" value="WD40/YVTN_repeat-like_dom_sf"/>
</dbReference>
<dbReference type="GO" id="GO:0000463">
    <property type="term" value="P:maturation of LSU-rRNA from tricistronic rRNA transcript (SSU-rRNA, 5.8S rRNA, LSU-rRNA)"/>
    <property type="evidence" value="ECO:0007669"/>
    <property type="project" value="UniProtKB-UniRule"/>
</dbReference>
<reference evidence="10 11" key="1">
    <citation type="submission" date="2016-07" db="EMBL/GenBank/DDBJ databases">
        <title>Pervasive Adenine N6-methylation of Active Genes in Fungi.</title>
        <authorList>
            <consortium name="DOE Joint Genome Institute"/>
            <person name="Mondo S.J."/>
            <person name="Dannebaum R.O."/>
            <person name="Kuo R.C."/>
            <person name="Labutti K."/>
            <person name="Haridas S."/>
            <person name="Kuo A."/>
            <person name="Salamov A."/>
            <person name="Ahrendt S.R."/>
            <person name="Lipzen A."/>
            <person name="Sullivan W."/>
            <person name="Andreopoulos W.B."/>
            <person name="Clum A."/>
            <person name="Lindquist E."/>
            <person name="Daum C."/>
            <person name="Ramamoorthy G.K."/>
            <person name="Gryganskyi A."/>
            <person name="Culley D."/>
            <person name="Magnuson J.K."/>
            <person name="James T.Y."/>
            <person name="O'Malley M.A."/>
            <person name="Stajich J.E."/>
            <person name="Spatafora J.W."/>
            <person name="Visel A."/>
            <person name="Grigoriev I.V."/>
        </authorList>
    </citation>
    <scope>NUCLEOTIDE SEQUENCE [LARGE SCALE GENOMIC DNA]</scope>
    <source>
        <strain evidence="10 11">ATCC 12442</strain>
    </source>
</reference>
<keyword evidence="5 6" id="KW-0539">Nucleus</keyword>
<comment type="function">
    <text evidence="6">Component of the NOP7 complex, which is required for maturation of the 25S and 5.8S ribosomal RNAs and formation of the 60S ribosome.</text>
</comment>
<dbReference type="SMART" id="SM01035">
    <property type="entry name" value="BOP1NT"/>
    <property type="match status" value="1"/>
</dbReference>
<gene>
    <name evidence="6" type="primary">ERB1</name>
    <name evidence="10" type="ORF">DL89DRAFT_265657</name>
</gene>
<comment type="caution">
    <text evidence="10">The sequence shown here is derived from an EMBL/GenBank/DDBJ whole genome shotgun (WGS) entry which is preliminary data.</text>
</comment>
<feature type="repeat" description="WD" evidence="7">
    <location>
        <begin position="761"/>
        <end position="781"/>
    </location>
</feature>
<organism evidence="10 11">
    <name type="scientific">Linderina pennispora</name>
    <dbReference type="NCBI Taxonomy" id="61395"/>
    <lineage>
        <taxon>Eukaryota</taxon>
        <taxon>Fungi</taxon>
        <taxon>Fungi incertae sedis</taxon>
        <taxon>Zoopagomycota</taxon>
        <taxon>Kickxellomycotina</taxon>
        <taxon>Kickxellomycetes</taxon>
        <taxon>Kickxellales</taxon>
        <taxon>Kickxellaceae</taxon>
        <taxon>Linderina</taxon>
    </lineage>
</organism>
<feature type="repeat" description="WD" evidence="7">
    <location>
        <begin position="461"/>
        <end position="502"/>
    </location>
</feature>
<dbReference type="PROSITE" id="PS50082">
    <property type="entry name" value="WD_REPEATS_2"/>
    <property type="match status" value="3"/>
</dbReference>
<comment type="similarity">
    <text evidence="6">Belongs to the WD repeat BOP1/ERB1 family.</text>
</comment>
<evidence type="ECO:0000256" key="2">
    <source>
        <dbReference type="ARBA" id="ARBA00022552"/>
    </source>
</evidence>
<dbReference type="Proteomes" id="UP000193922">
    <property type="component" value="Unassembled WGS sequence"/>
</dbReference>
<evidence type="ECO:0000256" key="5">
    <source>
        <dbReference type="ARBA" id="ARBA00023242"/>
    </source>
</evidence>
<dbReference type="HAMAP" id="MF_03027">
    <property type="entry name" value="BOP1"/>
    <property type="match status" value="1"/>
</dbReference>
<dbReference type="InterPro" id="IPR001680">
    <property type="entry name" value="WD40_rpt"/>
</dbReference>
<dbReference type="STRING" id="61395.A0A1Y1WEL5"/>
<dbReference type="EMBL" id="MCFD01000003">
    <property type="protein sequence ID" value="ORX71957.1"/>
    <property type="molecule type" value="Genomic_DNA"/>
</dbReference>